<evidence type="ECO:0000313" key="1">
    <source>
        <dbReference type="EMBL" id="GFY64059.1"/>
    </source>
</evidence>
<dbReference type="InterPro" id="IPR006616">
    <property type="entry name" value="DM9_repeat"/>
</dbReference>
<organism evidence="1 2">
    <name type="scientific">Trichonephila inaurata madagascariensis</name>
    <dbReference type="NCBI Taxonomy" id="2747483"/>
    <lineage>
        <taxon>Eukaryota</taxon>
        <taxon>Metazoa</taxon>
        <taxon>Ecdysozoa</taxon>
        <taxon>Arthropoda</taxon>
        <taxon>Chelicerata</taxon>
        <taxon>Arachnida</taxon>
        <taxon>Araneae</taxon>
        <taxon>Araneomorphae</taxon>
        <taxon>Entelegynae</taxon>
        <taxon>Araneoidea</taxon>
        <taxon>Nephilidae</taxon>
        <taxon>Trichonephila</taxon>
        <taxon>Trichonephila inaurata</taxon>
    </lineage>
</organism>
<proteinExistence type="predicted"/>
<comment type="caution">
    <text evidence="1">The sequence shown here is derived from an EMBL/GenBank/DDBJ whole genome shotgun (WGS) entry which is preliminary data.</text>
</comment>
<protein>
    <submittedName>
        <fullName evidence="1">DUF3421 domain-containing protein</fullName>
    </submittedName>
</protein>
<dbReference type="EMBL" id="BMAV01015055">
    <property type="protein sequence ID" value="GFY64059.1"/>
    <property type="molecule type" value="Genomic_DNA"/>
</dbReference>
<dbReference type="PANTHER" id="PTHR31649:SF1">
    <property type="entry name" value="FARNESOIC ACID O-METHYL TRANSFERASE DOMAIN-CONTAINING PROTEIN"/>
    <property type="match status" value="1"/>
</dbReference>
<reference evidence="1" key="1">
    <citation type="submission" date="2020-08" db="EMBL/GenBank/DDBJ databases">
        <title>Multicomponent nature underlies the extraordinary mechanical properties of spider dragline silk.</title>
        <authorList>
            <person name="Kono N."/>
            <person name="Nakamura H."/>
            <person name="Mori M."/>
            <person name="Yoshida Y."/>
            <person name="Ohtoshi R."/>
            <person name="Malay A.D."/>
            <person name="Moran D.A.P."/>
            <person name="Tomita M."/>
            <person name="Numata K."/>
            <person name="Arakawa K."/>
        </authorList>
    </citation>
    <scope>NUCLEOTIDE SEQUENCE</scope>
</reference>
<gene>
    <name evidence="1" type="primary">NCL1_32387</name>
    <name evidence="1" type="ORF">TNIN_146771</name>
</gene>
<accession>A0A8X6Y363</accession>
<dbReference type="AlphaFoldDB" id="A0A8X6Y363"/>
<sequence>MANARRIDPPCSPPDCPWVSMTSSSPKPKNAVYFNGKLHGDEAYIGRVYDDGCYLVGTAIPSKKKCIYLNKRLEIKSTDTYDILTCDCGNPLDFLPMGLDSNLLFVAGGDEDDCLYCSRVVDGENTYYGWADKAINTVYIPRESSVGPNKLKRDFCITDP</sequence>
<dbReference type="Proteomes" id="UP000886998">
    <property type="component" value="Unassembled WGS sequence"/>
</dbReference>
<keyword evidence="2" id="KW-1185">Reference proteome</keyword>
<dbReference type="OrthoDB" id="1925699at2759"/>
<dbReference type="PANTHER" id="PTHR31649">
    <property type="entry name" value="AGAP009604-PA"/>
    <property type="match status" value="1"/>
</dbReference>
<dbReference type="SMART" id="SM00696">
    <property type="entry name" value="DM9"/>
    <property type="match status" value="1"/>
</dbReference>
<name>A0A8X6Y363_9ARAC</name>
<evidence type="ECO:0000313" key="2">
    <source>
        <dbReference type="Proteomes" id="UP000886998"/>
    </source>
</evidence>